<dbReference type="PANTHER" id="PTHR45640:SF35">
    <property type="entry name" value="HEAT SHOCK PROTEIN HSP-12.2"/>
    <property type="match status" value="1"/>
</dbReference>
<dbReference type="WBParaSite" id="EVEC_0000554401-mRNA-1">
    <property type="protein sequence ID" value="EVEC_0000554401-mRNA-1"/>
    <property type="gene ID" value="EVEC_0000554401"/>
</dbReference>
<accession>A0A0N4V5N0</accession>
<evidence type="ECO:0000313" key="6">
    <source>
        <dbReference type="WBParaSite" id="EVEC_0000554401-mRNA-1"/>
    </source>
</evidence>
<gene>
    <name evidence="4" type="ORF">EVEC_LOCUS5155</name>
</gene>
<evidence type="ECO:0000256" key="2">
    <source>
        <dbReference type="RuleBase" id="RU003616"/>
    </source>
</evidence>
<dbReference type="GO" id="GO:0005634">
    <property type="term" value="C:nucleus"/>
    <property type="evidence" value="ECO:0007669"/>
    <property type="project" value="TreeGrafter"/>
</dbReference>
<dbReference type="InterPro" id="IPR001436">
    <property type="entry name" value="Alpha-crystallin/sHSP_animal"/>
</dbReference>
<name>A0A0N4V5N0_ENTVE</name>
<proteinExistence type="inferred from homology"/>
<sequence>MAKNIDVELSGSLKNADQWDWPLNRNDGIVEIINTADKFEVVLEAAFFSPKEIEVKVIGDQLVVRCLHESHSAEFGEVKREVNRTYKIPEEVDKKSIKSNLNSKGHLIITGSKLSK</sequence>
<dbReference type="CDD" id="cd06526">
    <property type="entry name" value="metazoan_ACD"/>
    <property type="match status" value="1"/>
</dbReference>
<dbReference type="GO" id="GO:0005737">
    <property type="term" value="C:cytoplasm"/>
    <property type="evidence" value="ECO:0007669"/>
    <property type="project" value="TreeGrafter"/>
</dbReference>
<dbReference type="PANTHER" id="PTHR45640">
    <property type="entry name" value="HEAT SHOCK PROTEIN HSP-12.2-RELATED"/>
    <property type="match status" value="1"/>
</dbReference>
<dbReference type="GO" id="GO:0042026">
    <property type="term" value="P:protein refolding"/>
    <property type="evidence" value="ECO:0007669"/>
    <property type="project" value="TreeGrafter"/>
</dbReference>
<organism evidence="6">
    <name type="scientific">Enterobius vermicularis</name>
    <name type="common">Human pinworm</name>
    <dbReference type="NCBI Taxonomy" id="51028"/>
    <lineage>
        <taxon>Eukaryota</taxon>
        <taxon>Metazoa</taxon>
        <taxon>Ecdysozoa</taxon>
        <taxon>Nematoda</taxon>
        <taxon>Chromadorea</taxon>
        <taxon>Rhabditida</taxon>
        <taxon>Spirurina</taxon>
        <taxon>Oxyuridomorpha</taxon>
        <taxon>Oxyuroidea</taxon>
        <taxon>Oxyuridae</taxon>
        <taxon>Enterobius</taxon>
    </lineage>
</organism>
<evidence type="ECO:0000313" key="4">
    <source>
        <dbReference type="EMBL" id="VDD90404.1"/>
    </source>
</evidence>
<evidence type="ECO:0000259" key="3">
    <source>
        <dbReference type="PROSITE" id="PS01031"/>
    </source>
</evidence>
<dbReference type="SUPFAM" id="SSF49764">
    <property type="entry name" value="HSP20-like chaperones"/>
    <property type="match status" value="1"/>
</dbReference>
<dbReference type="OrthoDB" id="1431247at2759"/>
<dbReference type="InterPro" id="IPR008978">
    <property type="entry name" value="HSP20-like_chaperone"/>
</dbReference>
<dbReference type="InterPro" id="IPR002068">
    <property type="entry name" value="A-crystallin/Hsp20_dom"/>
</dbReference>
<dbReference type="Gene3D" id="2.60.40.790">
    <property type="match status" value="1"/>
</dbReference>
<protein>
    <submittedName>
        <fullName evidence="6">SHSP domain-containing protein</fullName>
    </submittedName>
</protein>
<dbReference type="GO" id="GO:0051082">
    <property type="term" value="F:unfolded protein binding"/>
    <property type="evidence" value="ECO:0007669"/>
    <property type="project" value="TreeGrafter"/>
</dbReference>
<reference evidence="6" key="1">
    <citation type="submission" date="2017-02" db="UniProtKB">
        <authorList>
            <consortium name="WormBaseParasite"/>
        </authorList>
    </citation>
    <scope>IDENTIFICATION</scope>
</reference>
<feature type="domain" description="SHSP" evidence="3">
    <location>
        <begin position="20"/>
        <end position="116"/>
    </location>
</feature>
<evidence type="ECO:0000256" key="1">
    <source>
        <dbReference type="PROSITE-ProRule" id="PRU00285"/>
    </source>
</evidence>
<dbReference type="EMBL" id="UXUI01008070">
    <property type="protein sequence ID" value="VDD90404.1"/>
    <property type="molecule type" value="Genomic_DNA"/>
</dbReference>
<comment type="similarity">
    <text evidence="1 2">Belongs to the small heat shock protein (HSP20) family.</text>
</comment>
<reference evidence="4 5" key="2">
    <citation type="submission" date="2018-10" db="EMBL/GenBank/DDBJ databases">
        <authorList>
            <consortium name="Pathogen Informatics"/>
        </authorList>
    </citation>
    <scope>NUCLEOTIDE SEQUENCE [LARGE SCALE GENOMIC DNA]</scope>
</reference>
<dbReference type="GO" id="GO:0009408">
    <property type="term" value="P:response to heat"/>
    <property type="evidence" value="ECO:0007669"/>
    <property type="project" value="TreeGrafter"/>
</dbReference>
<dbReference type="Proteomes" id="UP000274131">
    <property type="component" value="Unassembled WGS sequence"/>
</dbReference>
<keyword evidence="5" id="KW-1185">Reference proteome</keyword>
<dbReference type="PROSITE" id="PS01031">
    <property type="entry name" value="SHSP"/>
    <property type="match status" value="1"/>
</dbReference>
<evidence type="ECO:0000313" key="5">
    <source>
        <dbReference type="Proteomes" id="UP000274131"/>
    </source>
</evidence>
<dbReference type="AlphaFoldDB" id="A0A0N4V5N0"/>
<dbReference type="PRINTS" id="PR00299">
    <property type="entry name" value="ACRYSTALLIN"/>
</dbReference>
<dbReference type="Pfam" id="PF00011">
    <property type="entry name" value="HSP20"/>
    <property type="match status" value="1"/>
</dbReference>
<dbReference type="STRING" id="51028.A0A0N4V5N0"/>